<feature type="compositionally biased region" description="Low complexity" evidence="1">
    <location>
        <begin position="27"/>
        <end position="46"/>
    </location>
</feature>
<feature type="non-terminal residue" evidence="2">
    <location>
        <position position="104"/>
    </location>
</feature>
<sequence>PGECVTTPPLSVPTSETAQYLAPSRPPQKQQQQQQQQQRQIVQPPRGYAPRPDSTYHVYEEVDENAIATYMNVPSDQQENNATYRLEMMPRHTGRDSARSSAHY</sequence>
<proteinExistence type="predicted"/>
<evidence type="ECO:0000313" key="3">
    <source>
        <dbReference type="Proteomes" id="UP001497623"/>
    </source>
</evidence>
<keyword evidence="3" id="KW-1185">Reference proteome</keyword>
<dbReference type="EMBL" id="CAXKWB010016253">
    <property type="protein sequence ID" value="CAL4115824.1"/>
    <property type="molecule type" value="Genomic_DNA"/>
</dbReference>
<organism evidence="2 3">
    <name type="scientific">Meganyctiphanes norvegica</name>
    <name type="common">Northern krill</name>
    <name type="synonym">Thysanopoda norvegica</name>
    <dbReference type="NCBI Taxonomy" id="48144"/>
    <lineage>
        <taxon>Eukaryota</taxon>
        <taxon>Metazoa</taxon>
        <taxon>Ecdysozoa</taxon>
        <taxon>Arthropoda</taxon>
        <taxon>Crustacea</taxon>
        <taxon>Multicrustacea</taxon>
        <taxon>Malacostraca</taxon>
        <taxon>Eumalacostraca</taxon>
        <taxon>Eucarida</taxon>
        <taxon>Euphausiacea</taxon>
        <taxon>Euphausiidae</taxon>
        <taxon>Meganyctiphanes</taxon>
    </lineage>
</organism>
<feature type="non-terminal residue" evidence="2">
    <location>
        <position position="1"/>
    </location>
</feature>
<reference evidence="2 3" key="1">
    <citation type="submission" date="2024-05" db="EMBL/GenBank/DDBJ databases">
        <authorList>
            <person name="Wallberg A."/>
        </authorList>
    </citation>
    <scope>NUCLEOTIDE SEQUENCE [LARGE SCALE GENOMIC DNA]</scope>
</reference>
<protein>
    <submittedName>
        <fullName evidence="2">Uncharacterized protein</fullName>
    </submittedName>
</protein>
<feature type="compositionally biased region" description="Polar residues" evidence="1">
    <location>
        <begin position="8"/>
        <end position="18"/>
    </location>
</feature>
<feature type="region of interest" description="Disordered" evidence="1">
    <location>
        <begin position="1"/>
        <end position="53"/>
    </location>
</feature>
<gene>
    <name evidence="2" type="ORF">MNOR_LOCUS20759</name>
</gene>
<comment type="caution">
    <text evidence="2">The sequence shown here is derived from an EMBL/GenBank/DDBJ whole genome shotgun (WGS) entry which is preliminary data.</text>
</comment>
<name>A0AAV2R797_MEGNR</name>
<evidence type="ECO:0000313" key="2">
    <source>
        <dbReference type="EMBL" id="CAL4115824.1"/>
    </source>
</evidence>
<dbReference type="Proteomes" id="UP001497623">
    <property type="component" value="Unassembled WGS sequence"/>
</dbReference>
<dbReference type="AlphaFoldDB" id="A0AAV2R797"/>
<evidence type="ECO:0000256" key="1">
    <source>
        <dbReference type="SAM" id="MobiDB-lite"/>
    </source>
</evidence>
<accession>A0AAV2R797</accession>